<dbReference type="InterPro" id="IPR002492">
    <property type="entry name" value="Transposase_Tc1-like"/>
</dbReference>
<comment type="caution">
    <text evidence="2">The sequence shown here is derived from an EMBL/GenBank/DDBJ whole genome shotgun (WGS) entry which is preliminary data.</text>
</comment>
<dbReference type="GO" id="GO:0015074">
    <property type="term" value="P:DNA integration"/>
    <property type="evidence" value="ECO:0007669"/>
    <property type="project" value="InterPro"/>
</dbReference>
<dbReference type="Gene3D" id="3.30.420.10">
    <property type="entry name" value="Ribonuclease H-like superfamily/Ribonuclease H"/>
    <property type="match status" value="1"/>
</dbReference>
<organism evidence="2 3">
    <name type="scientific">Brachionus plicatilis</name>
    <name type="common">Marine rotifer</name>
    <name type="synonym">Brachionus muelleri</name>
    <dbReference type="NCBI Taxonomy" id="10195"/>
    <lineage>
        <taxon>Eukaryota</taxon>
        <taxon>Metazoa</taxon>
        <taxon>Spiralia</taxon>
        <taxon>Gnathifera</taxon>
        <taxon>Rotifera</taxon>
        <taxon>Eurotatoria</taxon>
        <taxon>Monogononta</taxon>
        <taxon>Pseudotrocha</taxon>
        <taxon>Ploima</taxon>
        <taxon>Brachionidae</taxon>
        <taxon>Brachionus</taxon>
    </lineage>
</organism>
<dbReference type="Pfam" id="PF01498">
    <property type="entry name" value="HTH_Tnp_Tc3_2"/>
    <property type="match status" value="1"/>
</dbReference>
<evidence type="ECO:0000259" key="1">
    <source>
        <dbReference type="Pfam" id="PF01498"/>
    </source>
</evidence>
<feature type="domain" description="Transposase Tc1-like" evidence="1">
    <location>
        <begin position="99"/>
        <end position="162"/>
    </location>
</feature>
<dbReference type="AlphaFoldDB" id="A0A3M7QSV7"/>
<proteinExistence type="predicted"/>
<accession>A0A3M7QSV7</accession>
<dbReference type="GO" id="GO:0003677">
    <property type="term" value="F:DNA binding"/>
    <property type="evidence" value="ECO:0007669"/>
    <property type="project" value="InterPro"/>
</dbReference>
<dbReference type="InterPro" id="IPR009057">
    <property type="entry name" value="Homeodomain-like_sf"/>
</dbReference>
<dbReference type="InterPro" id="IPR036397">
    <property type="entry name" value="RNaseH_sf"/>
</dbReference>
<evidence type="ECO:0000313" key="2">
    <source>
        <dbReference type="EMBL" id="RNA14184.1"/>
    </source>
</evidence>
<dbReference type="GO" id="GO:0006313">
    <property type="term" value="P:DNA transposition"/>
    <property type="evidence" value="ECO:0007669"/>
    <property type="project" value="InterPro"/>
</dbReference>
<dbReference type="OrthoDB" id="4843387at2759"/>
<dbReference type="EMBL" id="REGN01005244">
    <property type="protein sequence ID" value="RNA14184.1"/>
    <property type="molecule type" value="Genomic_DNA"/>
</dbReference>
<protein>
    <submittedName>
        <fullName evidence="2">Paired box and transposase domain containing</fullName>
    </submittedName>
</protein>
<feature type="non-terminal residue" evidence="2">
    <location>
        <position position="1"/>
    </location>
</feature>
<sequence length="257" mass="30080">KELAQKVRIKLFYRNKNRISDALPCLSINAQFTYFLISLKWQIVGLLKDQIKTEREIAELVGVSKKCVNTTKRNFQATSRVHNFGNCGRPPKLCDRDVSYIFRLVRKKPTTSYRQIAADFNSKFEEHKISKETVRRVLAKKGIPLLTLSDRIKRYKWCKEKRNCTDKDWAKVIFSDESNFEVLNRKSRVFVKRFQNEKYYPKFCVPSVQKGGGSVGIWGCMSYEGVGCCSTYTRRINQYIIISIDISNKHFFSIIKR</sequence>
<name>A0A3M7QSV7_BRAPC</name>
<reference evidence="2 3" key="1">
    <citation type="journal article" date="2018" name="Sci. Rep.">
        <title>Genomic signatures of local adaptation to the degree of environmental predictability in rotifers.</title>
        <authorList>
            <person name="Franch-Gras L."/>
            <person name="Hahn C."/>
            <person name="Garcia-Roger E.M."/>
            <person name="Carmona M.J."/>
            <person name="Serra M."/>
            <person name="Gomez A."/>
        </authorList>
    </citation>
    <scope>NUCLEOTIDE SEQUENCE [LARGE SCALE GENOMIC DNA]</scope>
    <source>
        <strain evidence="2">HYR1</strain>
    </source>
</reference>
<dbReference type="STRING" id="10195.A0A3M7QSV7"/>
<keyword evidence="3" id="KW-1185">Reference proteome</keyword>
<gene>
    <name evidence="2" type="ORF">BpHYR1_031800</name>
</gene>
<dbReference type="SUPFAM" id="SSF46689">
    <property type="entry name" value="Homeodomain-like"/>
    <property type="match status" value="1"/>
</dbReference>
<evidence type="ECO:0000313" key="3">
    <source>
        <dbReference type="Proteomes" id="UP000276133"/>
    </source>
</evidence>
<dbReference type="Proteomes" id="UP000276133">
    <property type="component" value="Unassembled WGS sequence"/>
</dbReference>